<sequence length="179" mass="20031">MLPKQIPNILSICRIGLSGMLLLLSANSFLFLIIYLLAGITDVADGYIARKYRWTSRTGALLDSLADAVFSLAILLIISLNFRTVITGNLLWLVLILTLKLCSFTTGLIRFRKAVAIHTIANKATGLLLFFFIPLVFFSISGFFIKAIFIICLLPAIEEFFIILCCEELNMNRKSIFSK</sequence>
<feature type="transmembrane region" description="Helical" evidence="12">
    <location>
        <begin position="90"/>
        <end position="109"/>
    </location>
</feature>
<evidence type="ECO:0000256" key="6">
    <source>
        <dbReference type="ARBA" id="ARBA00022989"/>
    </source>
</evidence>
<dbReference type="Proteomes" id="UP000076586">
    <property type="component" value="Unassembled WGS sequence"/>
</dbReference>
<accession>A0A170YSS6</accession>
<proteinExistence type="inferred from homology"/>
<keyword evidence="14" id="KW-1185">Reference proteome</keyword>
<evidence type="ECO:0000256" key="3">
    <source>
        <dbReference type="ARBA" id="ARBA00022516"/>
    </source>
</evidence>
<feature type="transmembrane region" description="Helical" evidence="12">
    <location>
        <begin position="121"/>
        <end position="141"/>
    </location>
</feature>
<keyword evidence="8 12" id="KW-0472">Membrane</keyword>
<keyword evidence="9" id="KW-0594">Phospholipid biosynthesis</keyword>
<evidence type="ECO:0000256" key="7">
    <source>
        <dbReference type="ARBA" id="ARBA00023098"/>
    </source>
</evidence>
<dbReference type="GO" id="GO:0016020">
    <property type="term" value="C:membrane"/>
    <property type="evidence" value="ECO:0007669"/>
    <property type="project" value="UniProtKB-SubCell"/>
</dbReference>
<keyword evidence="6 12" id="KW-1133">Transmembrane helix</keyword>
<evidence type="ECO:0000256" key="4">
    <source>
        <dbReference type="ARBA" id="ARBA00022679"/>
    </source>
</evidence>
<comment type="subcellular location">
    <subcellularLocation>
        <location evidence="1">Membrane</location>
        <topology evidence="1">Multi-pass membrane protein</topology>
    </subcellularLocation>
</comment>
<dbReference type="AlphaFoldDB" id="A0A170YSS6"/>
<evidence type="ECO:0000313" key="14">
    <source>
        <dbReference type="Proteomes" id="UP000076586"/>
    </source>
</evidence>
<dbReference type="InterPro" id="IPR000462">
    <property type="entry name" value="CDP-OH_P_trans"/>
</dbReference>
<dbReference type="InterPro" id="IPR043130">
    <property type="entry name" value="CDP-OH_PTrfase_TM_dom"/>
</dbReference>
<dbReference type="RefSeq" id="WP_068701904.1">
    <property type="nucleotide sequence ID" value="NZ_BDCR01000001.1"/>
</dbReference>
<dbReference type="PANTHER" id="PTHR14269:SF11">
    <property type="entry name" value="CDP-DIACYLGLYCEROL--GLYCEROL-3-PHOSPHATE 3-PHOSPHATIDYLTRANSFERASE"/>
    <property type="match status" value="1"/>
</dbReference>
<keyword evidence="7" id="KW-0443">Lipid metabolism</keyword>
<dbReference type="InterPro" id="IPR048254">
    <property type="entry name" value="CDP_ALCOHOL_P_TRANSF_CS"/>
</dbReference>
<evidence type="ECO:0000256" key="9">
    <source>
        <dbReference type="ARBA" id="ARBA00023209"/>
    </source>
</evidence>
<feature type="transmembrane region" description="Helical" evidence="12">
    <location>
        <begin position="59"/>
        <end position="78"/>
    </location>
</feature>
<reference evidence="14" key="1">
    <citation type="submission" date="2016-04" db="EMBL/GenBank/DDBJ databases">
        <title>Draft genome sequence of Paludibacter jiangxiensis strain NM7.</title>
        <authorList>
            <person name="Qiu Y."/>
            <person name="Matsuura N."/>
            <person name="Ohashi A."/>
            <person name="Tourlousse M.D."/>
            <person name="Sekiguchi Y."/>
        </authorList>
    </citation>
    <scope>NUCLEOTIDE SEQUENCE [LARGE SCALE GENOMIC DNA]</scope>
    <source>
        <strain evidence="14">NM7</strain>
    </source>
</reference>
<dbReference type="PROSITE" id="PS00379">
    <property type="entry name" value="CDP_ALCOHOL_P_TRANSF"/>
    <property type="match status" value="1"/>
</dbReference>
<protein>
    <submittedName>
        <fullName evidence="13">CDP-diacylglycerol--glycerol-3-phosphate 3-phosphatidyltransferase</fullName>
    </submittedName>
</protein>
<dbReference type="GO" id="GO:0016780">
    <property type="term" value="F:phosphotransferase activity, for other substituted phosphate groups"/>
    <property type="evidence" value="ECO:0007669"/>
    <property type="project" value="InterPro"/>
</dbReference>
<evidence type="ECO:0000256" key="10">
    <source>
        <dbReference type="ARBA" id="ARBA00023264"/>
    </source>
</evidence>
<evidence type="ECO:0000256" key="5">
    <source>
        <dbReference type="ARBA" id="ARBA00022692"/>
    </source>
</evidence>
<name>A0A170YSS6_9BACT</name>
<organism evidence="13 14">
    <name type="scientific">Paludibacter jiangxiensis</name>
    <dbReference type="NCBI Taxonomy" id="681398"/>
    <lineage>
        <taxon>Bacteria</taxon>
        <taxon>Pseudomonadati</taxon>
        <taxon>Bacteroidota</taxon>
        <taxon>Bacteroidia</taxon>
        <taxon>Bacteroidales</taxon>
        <taxon>Paludibacteraceae</taxon>
        <taxon>Paludibacter</taxon>
    </lineage>
</organism>
<evidence type="ECO:0000256" key="12">
    <source>
        <dbReference type="SAM" id="Phobius"/>
    </source>
</evidence>
<gene>
    <name evidence="13" type="ORF">PJIAN_1628</name>
</gene>
<evidence type="ECO:0000313" key="13">
    <source>
        <dbReference type="EMBL" id="GAT62038.1"/>
    </source>
</evidence>
<feature type="transmembrane region" description="Helical" evidence="12">
    <location>
        <begin position="20"/>
        <end position="38"/>
    </location>
</feature>
<dbReference type="EMBL" id="BDCR01000001">
    <property type="protein sequence ID" value="GAT62038.1"/>
    <property type="molecule type" value="Genomic_DNA"/>
</dbReference>
<dbReference type="Pfam" id="PF01066">
    <property type="entry name" value="CDP-OH_P_transf"/>
    <property type="match status" value="1"/>
</dbReference>
<keyword evidence="4 11" id="KW-0808">Transferase</keyword>
<dbReference type="InterPro" id="IPR050324">
    <property type="entry name" value="CDP-alcohol_PTase-I"/>
</dbReference>
<dbReference type="GO" id="GO:0046474">
    <property type="term" value="P:glycerophospholipid biosynthetic process"/>
    <property type="evidence" value="ECO:0007669"/>
    <property type="project" value="TreeGrafter"/>
</dbReference>
<dbReference type="PANTHER" id="PTHR14269">
    <property type="entry name" value="CDP-DIACYLGLYCEROL--GLYCEROL-3-PHOSPHATE 3-PHOSPHATIDYLTRANSFERASE-RELATED"/>
    <property type="match status" value="1"/>
</dbReference>
<comment type="caution">
    <text evidence="13">The sequence shown here is derived from an EMBL/GenBank/DDBJ whole genome shotgun (WGS) entry which is preliminary data.</text>
</comment>
<evidence type="ECO:0000256" key="1">
    <source>
        <dbReference type="ARBA" id="ARBA00004141"/>
    </source>
</evidence>
<comment type="similarity">
    <text evidence="2 11">Belongs to the CDP-alcohol phosphatidyltransferase class-I family.</text>
</comment>
<reference evidence="14" key="2">
    <citation type="journal article" date="2017" name="Genome Announc.">
        <title>Draft genome sequence of Paludibacter jiangxiensis NM7(T), a propionate-producing fermentative bacterium.</title>
        <authorList>
            <person name="Qiu Y.-L."/>
            <person name="Tourlousse D.M."/>
            <person name="Matsuura N."/>
            <person name="Ohashi A."/>
            <person name="Sekiguchi Y."/>
        </authorList>
    </citation>
    <scope>NUCLEOTIDE SEQUENCE [LARGE SCALE GENOMIC DNA]</scope>
    <source>
        <strain evidence="14">NM7</strain>
    </source>
</reference>
<keyword evidence="3" id="KW-0444">Lipid biosynthesis</keyword>
<dbReference type="OrthoDB" id="9785031at2"/>
<evidence type="ECO:0000256" key="2">
    <source>
        <dbReference type="ARBA" id="ARBA00010441"/>
    </source>
</evidence>
<keyword evidence="10" id="KW-1208">Phospholipid metabolism</keyword>
<dbReference type="Gene3D" id="1.20.120.1760">
    <property type="match status" value="1"/>
</dbReference>
<dbReference type="STRING" id="681398.PJIAN_1628"/>
<evidence type="ECO:0000256" key="11">
    <source>
        <dbReference type="RuleBase" id="RU003750"/>
    </source>
</evidence>
<evidence type="ECO:0000256" key="8">
    <source>
        <dbReference type="ARBA" id="ARBA00023136"/>
    </source>
</evidence>
<keyword evidence="5 12" id="KW-0812">Transmembrane</keyword>